<dbReference type="EMBL" id="VJMH01005401">
    <property type="protein sequence ID" value="KAF0696429.1"/>
    <property type="molecule type" value="Genomic_DNA"/>
</dbReference>
<dbReference type="Gene3D" id="3.30.70.2490">
    <property type="match status" value="1"/>
</dbReference>
<dbReference type="Gene3D" id="3.90.25.70">
    <property type="match status" value="1"/>
</dbReference>
<dbReference type="GO" id="GO:0004315">
    <property type="term" value="F:3-oxoacyl-[acyl-carrier-protein] synthase activity"/>
    <property type="evidence" value="ECO:0007669"/>
    <property type="project" value="UniProtKB-EC"/>
</dbReference>
<dbReference type="GO" id="GO:0005835">
    <property type="term" value="C:fatty acid synthase complex"/>
    <property type="evidence" value="ECO:0007669"/>
    <property type="project" value="InterPro"/>
</dbReference>
<evidence type="ECO:0000256" key="4">
    <source>
        <dbReference type="ARBA" id="ARBA00022553"/>
    </source>
</evidence>
<dbReference type="GO" id="GO:0042759">
    <property type="term" value="P:long-chain fatty acid biosynthetic process"/>
    <property type="evidence" value="ECO:0007669"/>
    <property type="project" value="InterPro"/>
</dbReference>
<reference evidence="9" key="1">
    <citation type="submission" date="2019-06" db="EMBL/GenBank/DDBJ databases">
        <title>Genomics analysis of Aphanomyces spp. identifies a new class of oomycete effector associated with host adaptation.</title>
        <authorList>
            <person name="Gaulin E."/>
        </authorList>
    </citation>
    <scope>NUCLEOTIDE SEQUENCE</scope>
    <source>
        <strain evidence="9">CBS 578.67</strain>
    </source>
</reference>
<protein>
    <recommendedName>
        <fullName evidence="2">beta-ketoacyl-[acyl-carrier-protein] synthase I</fullName>
        <ecNumber evidence="2">2.3.1.41</ecNumber>
    </recommendedName>
</protein>
<organism evidence="9">
    <name type="scientific">Aphanomyces stellatus</name>
    <dbReference type="NCBI Taxonomy" id="120398"/>
    <lineage>
        <taxon>Eukaryota</taxon>
        <taxon>Sar</taxon>
        <taxon>Stramenopiles</taxon>
        <taxon>Oomycota</taxon>
        <taxon>Saprolegniomycetes</taxon>
        <taxon>Saprolegniales</taxon>
        <taxon>Verrucalvaceae</taxon>
        <taxon>Aphanomyces</taxon>
    </lineage>
</organism>
<dbReference type="Gene3D" id="3.40.50.720">
    <property type="entry name" value="NAD(P)-binding Rossmann-like Domain"/>
    <property type="match status" value="2"/>
</dbReference>
<dbReference type="Pfam" id="PF18314">
    <property type="entry name" value="FAS_I_H"/>
    <property type="match status" value="1"/>
</dbReference>
<feature type="non-terminal residue" evidence="9">
    <location>
        <position position="1711"/>
    </location>
</feature>
<evidence type="ECO:0000256" key="5">
    <source>
        <dbReference type="ARBA" id="ARBA00022679"/>
    </source>
</evidence>
<dbReference type="InterPro" id="IPR014031">
    <property type="entry name" value="Ketoacyl_synth_C"/>
</dbReference>
<dbReference type="InterPro" id="IPR036291">
    <property type="entry name" value="NAD(P)-bd_dom_sf"/>
</dbReference>
<dbReference type="InterPro" id="IPR018201">
    <property type="entry name" value="Ketoacyl_synth_AS"/>
</dbReference>
<comment type="similarity">
    <text evidence="1">Belongs to the thiolase-like superfamily. Fungal fatty acid synthetase subunit alpha family.</text>
</comment>
<feature type="domain" description="Carrier" evidence="7">
    <location>
        <begin position="126"/>
        <end position="201"/>
    </location>
</feature>
<dbReference type="Pfam" id="PF00109">
    <property type="entry name" value="ketoacyl-synt"/>
    <property type="match status" value="1"/>
</dbReference>
<dbReference type="InterPro" id="IPR014030">
    <property type="entry name" value="Ketoacyl_synth_N"/>
</dbReference>
<accession>A0A6A4YHD4</accession>
<dbReference type="InterPro" id="IPR040899">
    <property type="entry name" value="Fas_alpha_ACP"/>
</dbReference>
<evidence type="ECO:0000256" key="2">
    <source>
        <dbReference type="ARBA" id="ARBA00013191"/>
    </source>
</evidence>
<feature type="non-terminal residue" evidence="9">
    <location>
        <position position="1"/>
    </location>
</feature>
<feature type="region of interest" description="Disordered" evidence="6">
    <location>
        <begin position="1372"/>
        <end position="1391"/>
    </location>
</feature>
<keyword evidence="3" id="KW-0596">Phosphopantetheine</keyword>
<dbReference type="PROSITE" id="PS00606">
    <property type="entry name" value="KS3_1"/>
    <property type="match status" value="1"/>
</dbReference>
<dbReference type="PIRSF" id="PIRSF000454">
    <property type="entry name" value="FAS_yeast_alpha"/>
    <property type="match status" value="1"/>
</dbReference>
<evidence type="ECO:0000259" key="8">
    <source>
        <dbReference type="PROSITE" id="PS52004"/>
    </source>
</evidence>
<dbReference type="OrthoDB" id="4251012at2759"/>
<dbReference type="InterPro" id="IPR026025">
    <property type="entry name" value="FAS_alpha_yeast"/>
</dbReference>
<evidence type="ECO:0000256" key="3">
    <source>
        <dbReference type="ARBA" id="ARBA00022450"/>
    </source>
</evidence>
<feature type="domain" description="Ketosynthase family 3 (KS3)" evidence="8">
    <location>
        <begin position="1148"/>
        <end position="1673"/>
    </location>
</feature>
<dbReference type="SUPFAM" id="SSF51735">
    <property type="entry name" value="NAD(P)-binding Rossmann-fold domains"/>
    <property type="match status" value="1"/>
</dbReference>
<dbReference type="PANTHER" id="PTHR10982">
    <property type="entry name" value="MALONYL COA-ACYL CARRIER PROTEIN TRANSACYLASE"/>
    <property type="match status" value="1"/>
</dbReference>
<dbReference type="EC" id="2.3.1.41" evidence="2"/>
<dbReference type="GO" id="GO:0004312">
    <property type="term" value="F:fatty acid synthase activity"/>
    <property type="evidence" value="ECO:0007669"/>
    <property type="project" value="InterPro"/>
</dbReference>
<dbReference type="Pfam" id="PF18325">
    <property type="entry name" value="Fas_alpha_ACP"/>
    <property type="match status" value="2"/>
</dbReference>
<keyword evidence="5" id="KW-0808">Transferase</keyword>
<dbReference type="CDD" id="cd00828">
    <property type="entry name" value="elong_cond_enzymes"/>
    <property type="match status" value="1"/>
</dbReference>
<dbReference type="PROSITE" id="PS50075">
    <property type="entry name" value="CARRIER"/>
    <property type="match status" value="1"/>
</dbReference>
<comment type="caution">
    <text evidence="9">The sequence shown here is derived from an EMBL/GenBank/DDBJ whole genome shotgun (WGS) entry which is preliminary data.</text>
</comment>
<evidence type="ECO:0000313" key="9">
    <source>
        <dbReference type="EMBL" id="KAF0696429.1"/>
    </source>
</evidence>
<dbReference type="InterPro" id="IPR016035">
    <property type="entry name" value="Acyl_Trfase/lysoPLipase"/>
</dbReference>
<dbReference type="SUPFAM" id="SSF53901">
    <property type="entry name" value="Thiolase-like"/>
    <property type="match status" value="2"/>
</dbReference>
<dbReference type="Gene3D" id="3.40.47.10">
    <property type="match status" value="1"/>
</dbReference>
<dbReference type="GO" id="GO:0008897">
    <property type="term" value="F:holo-[acyl-carrier-protein] synthase activity"/>
    <property type="evidence" value="ECO:0007669"/>
    <property type="project" value="InterPro"/>
</dbReference>
<dbReference type="GO" id="GO:0004316">
    <property type="term" value="F:3-oxoacyl-[acyl-carrier-protein] reductase (NADPH) activity"/>
    <property type="evidence" value="ECO:0007669"/>
    <property type="project" value="InterPro"/>
</dbReference>
<dbReference type="PANTHER" id="PTHR10982:SF21">
    <property type="entry name" value="FATTY ACID SYNTHASE SUBUNIT BETA"/>
    <property type="match status" value="1"/>
</dbReference>
<dbReference type="InterPro" id="IPR047224">
    <property type="entry name" value="FAS_alpha_su_C"/>
</dbReference>
<dbReference type="InterPro" id="IPR041550">
    <property type="entry name" value="FASI_helical"/>
</dbReference>
<proteinExistence type="inferred from homology"/>
<dbReference type="InterPro" id="IPR020841">
    <property type="entry name" value="PKS_Beta-ketoAc_synthase_dom"/>
</dbReference>
<dbReference type="PROSITE" id="PS52004">
    <property type="entry name" value="KS3_2"/>
    <property type="match status" value="1"/>
</dbReference>
<name>A0A6A4YHD4_9STRA</name>
<dbReference type="Pfam" id="PF02801">
    <property type="entry name" value="Ketoacyl-synt_C"/>
    <property type="match status" value="1"/>
</dbReference>
<feature type="compositionally biased region" description="Basic and acidic residues" evidence="6">
    <location>
        <begin position="1376"/>
        <end position="1388"/>
    </location>
</feature>
<sequence length="1711" mass="187895">DTVPQTNRASLLLVEVLAYQLASPVQWIKTQSHLFECGIDRLIEFGPTATLNAMAKKSLAESVRCDILFMAKDGEKIFYEELVDESLKDSAKLDAAVVHQRPIQAQEEATSNIPTATMVSVVDEPVRAGHVLQVFLATRLKKPLREIHDTSSIQSLTGGKSALQNEIVGDIEKEFDVTVERMSEIPLATLKQMFPKYDHLGRVFSSLVNDTIRKCMPGGFNISHVKNYLATVHGLGPGRISSVLMHSLLFPPAPLRHANESTAKLWLDTTVADYANYAGVAISSQLTDASPAMATQVHAAVVIQQVPDVDITAAYALKVFLALKFKKPLGEIASTSTIRSLSMGKSALQNEVSGDIEIEFGSGISSVVERDLDNMAAHMTGYNKPGKFFTAAVSKMLNSSLPGGYSASQLRGFLAEERCLGSKRIEIALVHSLLHAPSSRLASDLYVHKWINGVVDDYGSCMGLIIPNASKDTAASQSMTKDNLNQIAIQANAQSNNSNTTMTQNANPYQTQVEVMDFGVSNKLLAEIETRSELERKLNVWVLEHGQVYERGIQGQFDAHKIRTYESVWNWSKQELLDVLHHPSSLSEIQVDKLCSRLGNQATSELSAMIEFALTQQTGWQCENEIDFLYRIKKSVEDGMTCDPKFKQQLQPLRPVLIFDDAGNILYKEEPRGASAMDYIHDMARGVLFMPETNDFETSFDTSLPYVHVRQVKNYTKHHLDEHLTKELFLSMHNIATDGISFADMNALVTGCGRGSIAGEVVTALLEGGATVICTTSSFSSKSNELFRRRFERHGARGAKLILLPFNQASSNDCHALVNHIYGKLHLDLDFVIPFGAISVVGPTVAEIDSESELAHRLMLTNTNRLLGAIISHKRKQGWQDYMSVCGAIIGWTRGTSLMSGNNDVSAGVEELGVRTFSQSEMGFNLSSLLHPRMVEAAAKAPLMVDISGGLSQLDDLKGHMTTIRSTLMEQSKIHREMTDHTEKLVTKNSNKQHETFQHRAKTFDYFSQYPALPTTENMAKLGRHNRGMINLAKTVVVVGFGEVSPWGNARTRWEMEAHGVFSLEGCIELAWILGYLTYHNGPLTTHHDEHYIGWVDATTKTPVADHDVKEKYEESILQHSGIRVIEPELFEGYDPNAKMFLQQVALDKPLHPIEIASREEGLEYQKAIGADVCDIYEDTTSGTWMLRLRQGAVLAIPKALHFTRRVAGQIPTGWDPTRLGLPADIVDSVDPVTLYSLVATAEALVSAGITDPYEFYEYVHVSAVGNSSGSGAGGVRSLKRIFKERYMNQSIPSDTLQETFINTAPAWVNMLLLSSSGPIKPIVGACATAAISVDSGVQTILSGQARVVVVGGSEDFDESYSYEFAQMKATSDADQETRMGREPHEMCRPCSDTRGGFMESQGAGMQILMDAALAIEMGVPIYAIVGMTNTATDKIGRSVPAPGQGILTTAQETTASLLSLQRRVTLLNQELRRHEFDAEAQGIEFWKARQLKSIANGETTLFDHDTVLAIATKKLQAAQQTWGHDFFKGEACIAPLTGALNMWGLTIDDVGVASFHGTGTAANDSNESDLTQTQLQHLGRSQGNPLMVVCQKHMTGHGKGATAAWMVNGLLQSLQTGIVPGNVHLDNTDAAFEKFDLLVYPNRSIHTKHGIKAALMKSFGFGQAGAEILLIHPNYVLAALEENQFEAMLPNVQCDKPRPIDTWKTSCVVK</sequence>
<dbReference type="InterPro" id="IPR009081">
    <property type="entry name" value="PP-bd_ACP"/>
</dbReference>
<dbReference type="InterPro" id="IPR050830">
    <property type="entry name" value="Fungal_FAS"/>
</dbReference>
<dbReference type="InterPro" id="IPR016039">
    <property type="entry name" value="Thiolase-like"/>
</dbReference>
<keyword evidence="4" id="KW-0597">Phosphoprotein</keyword>
<dbReference type="SUPFAM" id="SSF52151">
    <property type="entry name" value="FabD/lysophospholipase-like"/>
    <property type="match status" value="1"/>
</dbReference>
<gene>
    <name evidence="9" type="ORF">As57867_012762</name>
</gene>
<evidence type="ECO:0000256" key="6">
    <source>
        <dbReference type="SAM" id="MobiDB-lite"/>
    </source>
</evidence>
<evidence type="ECO:0000259" key="7">
    <source>
        <dbReference type="PROSITE" id="PS50075"/>
    </source>
</evidence>
<evidence type="ECO:0000256" key="1">
    <source>
        <dbReference type="ARBA" id="ARBA00007485"/>
    </source>
</evidence>